<dbReference type="KEGG" id="geo:Geob_3667"/>
<dbReference type="PANTHER" id="PTHR34322">
    <property type="entry name" value="TRANSPOSASE, Y1_TNP DOMAIN-CONTAINING"/>
    <property type="match status" value="1"/>
</dbReference>
<dbReference type="GO" id="GO:0006313">
    <property type="term" value="P:DNA transposition"/>
    <property type="evidence" value="ECO:0007669"/>
    <property type="project" value="InterPro"/>
</dbReference>
<evidence type="ECO:0000313" key="3">
    <source>
        <dbReference type="Proteomes" id="UP000007721"/>
    </source>
</evidence>
<proteinExistence type="predicted"/>
<dbReference type="HOGENOM" id="CLU_068226_4_3_7"/>
<gene>
    <name evidence="2" type="ordered locus">Geob_3667</name>
</gene>
<dbReference type="Proteomes" id="UP000007721">
    <property type="component" value="Chromosome"/>
</dbReference>
<dbReference type="InterPro" id="IPR002686">
    <property type="entry name" value="Transposase_17"/>
</dbReference>
<dbReference type="SUPFAM" id="SSF143422">
    <property type="entry name" value="Transposase IS200-like"/>
    <property type="match status" value="1"/>
</dbReference>
<dbReference type="GO" id="GO:0003677">
    <property type="term" value="F:DNA binding"/>
    <property type="evidence" value="ECO:0007669"/>
    <property type="project" value="InterPro"/>
</dbReference>
<dbReference type="GO" id="GO:0004803">
    <property type="term" value="F:transposase activity"/>
    <property type="evidence" value="ECO:0007669"/>
    <property type="project" value="InterPro"/>
</dbReference>
<evidence type="ECO:0000313" key="2">
    <source>
        <dbReference type="EMBL" id="ACM22007.1"/>
    </source>
</evidence>
<dbReference type="STRING" id="316067.Geob_3667"/>
<name>B9M6Y6_GEODF</name>
<organism evidence="2 3">
    <name type="scientific">Geotalea daltonii (strain DSM 22248 / JCM 15807 / FRC-32)</name>
    <name type="common">Geobacter daltonii</name>
    <dbReference type="NCBI Taxonomy" id="316067"/>
    <lineage>
        <taxon>Bacteria</taxon>
        <taxon>Pseudomonadati</taxon>
        <taxon>Thermodesulfobacteriota</taxon>
        <taxon>Desulfuromonadia</taxon>
        <taxon>Geobacterales</taxon>
        <taxon>Geobacteraceae</taxon>
        <taxon>Geotalea</taxon>
    </lineage>
</organism>
<dbReference type="AlphaFoldDB" id="B9M6Y6"/>
<dbReference type="Pfam" id="PF01797">
    <property type="entry name" value="Y1_Tnp"/>
    <property type="match status" value="1"/>
</dbReference>
<reference evidence="2 3" key="1">
    <citation type="submission" date="2009-01" db="EMBL/GenBank/DDBJ databases">
        <title>Complete sequence of Geobacter sp. FRC-32.</title>
        <authorList>
            <consortium name="US DOE Joint Genome Institute"/>
            <person name="Lucas S."/>
            <person name="Copeland A."/>
            <person name="Lapidus A."/>
            <person name="Glavina del Rio T."/>
            <person name="Dalin E."/>
            <person name="Tice H."/>
            <person name="Bruce D."/>
            <person name="Goodwin L."/>
            <person name="Pitluck S."/>
            <person name="Saunders E."/>
            <person name="Brettin T."/>
            <person name="Detter J.C."/>
            <person name="Han C."/>
            <person name="Larimer F."/>
            <person name="Land M."/>
            <person name="Hauser L."/>
            <person name="Kyrpides N."/>
            <person name="Ovchinnikova G."/>
            <person name="Kostka J."/>
            <person name="Richardson P."/>
        </authorList>
    </citation>
    <scope>NUCLEOTIDE SEQUENCE [LARGE SCALE GENOMIC DNA]</scope>
    <source>
        <strain evidence="3">DSM 22248 / JCM 15807 / FRC-32</strain>
    </source>
</reference>
<keyword evidence="3" id="KW-1185">Reference proteome</keyword>
<feature type="domain" description="Transposase IS200-like" evidence="1">
    <location>
        <begin position="9"/>
        <end position="109"/>
    </location>
</feature>
<sequence length="110" mass="12830">MPRQPRLDIPDVLHHVIVRGIERRDIFAEDADKERFVASLSALLTKSATKCYAWALMSNHLHLLLMPTRVSLAETMRRLLTGYAVYFNRKYQRCGHLFQNRYKSILCGQP</sequence>
<dbReference type="EMBL" id="CP001390">
    <property type="protein sequence ID" value="ACM22007.1"/>
    <property type="molecule type" value="Genomic_DNA"/>
</dbReference>
<dbReference type="SMART" id="SM01321">
    <property type="entry name" value="Y1_Tnp"/>
    <property type="match status" value="1"/>
</dbReference>
<dbReference type="InterPro" id="IPR036515">
    <property type="entry name" value="Transposase_17_sf"/>
</dbReference>
<dbReference type="Gene3D" id="3.30.70.1290">
    <property type="entry name" value="Transposase IS200-like"/>
    <property type="match status" value="1"/>
</dbReference>
<dbReference type="RefSeq" id="WP_012648733.1">
    <property type="nucleotide sequence ID" value="NC_011979.1"/>
</dbReference>
<evidence type="ECO:0000259" key="1">
    <source>
        <dbReference type="SMART" id="SM01321"/>
    </source>
</evidence>
<dbReference type="OrthoDB" id="9800147at2"/>
<protein>
    <submittedName>
        <fullName evidence="2">Transposase, Y1_Tnp domain-containing</fullName>
    </submittedName>
</protein>
<accession>B9M6Y6</accession>
<dbReference type="eggNOG" id="COG1943">
    <property type="taxonomic scope" value="Bacteria"/>
</dbReference>
<dbReference type="PANTHER" id="PTHR34322:SF2">
    <property type="entry name" value="TRANSPOSASE IS200-LIKE DOMAIN-CONTAINING PROTEIN"/>
    <property type="match status" value="1"/>
</dbReference>